<feature type="compositionally biased region" description="Basic residues" evidence="1">
    <location>
        <begin position="1"/>
        <end position="12"/>
    </location>
</feature>
<gene>
    <name evidence="3" type="ORF">ECRASSUSDP1_LOCUS25922</name>
</gene>
<evidence type="ECO:0000313" key="4">
    <source>
        <dbReference type="Proteomes" id="UP001295684"/>
    </source>
</evidence>
<keyword evidence="2" id="KW-0472">Membrane</keyword>
<name>A0AAD2D818_EUPCR</name>
<keyword evidence="2" id="KW-1133">Transmembrane helix</keyword>
<evidence type="ECO:0000256" key="1">
    <source>
        <dbReference type="SAM" id="MobiDB-lite"/>
    </source>
</evidence>
<reference evidence="3" key="1">
    <citation type="submission" date="2023-07" db="EMBL/GenBank/DDBJ databases">
        <authorList>
            <consortium name="AG Swart"/>
            <person name="Singh M."/>
            <person name="Singh A."/>
            <person name="Seah K."/>
            <person name="Emmerich C."/>
        </authorList>
    </citation>
    <scope>NUCLEOTIDE SEQUENCE</scope>
    <source>
        <strain evidence="3">DP1</strain>
    </source>
</reference>
<evidence type="ECO:0000256" key="2">
    <source>
        <dbReference type="SAM" id="Phobius"/>
    </source>
</evidence>
<feature type="transmembrane region" description="Helical" evidence="2">
    <location>
        <begin position="98"/>
        <end position="119"/>
    </location>
</feature>
<evidence type="ECO:0000313" key="3">
    <source>
        <dbReference type="EMBL" id="CAI2384397.1"/>
    </source>
</evidence>
<proteinExistence type="predicted"/>
<feature type="region of interest" description="Disordered" evidence="1">
    <location>
        <begin position="1"/>
        <end position="23"/>
    </location>
</feature>
<sequence>MDTRQERRKKRREAVEQMVREDEAEAMPGKGRFRRIFKFKSRLRQAKEEKEWRASTKKLIEGARRQKKDRLKKEFDYKEDINEQTKFSKRLLKAFERYIFRDYLILSVTNGWFVSYYVFRNHPLSSKFMAMWGVLIWNLMLFTGPIESYYFNYNALRDNEYSYLIRQDQDLPKSSEEDCLL</sequence>
<feature type="transmembrane region" description="Helical" evidence="2">
    <location>
        <begin position="131"/>
        <end position="151"/>
    </location>
</feature>
<keyword evidence="2" id="KW-0812">Transmembrane</keyword>
<comment type="caution">
    <text evidence="3">The sequence shown here is derived from an EMBL/GenBank/DDBJ whole genome shotgun (WGS) entry which is preliminary data.</text>
</comment>
<dbReference type="Proteomes" id="UP001295684">
    <property type="component" value="Unassembled WGS sequence"/>
</dbReference>
<dbReference type="EMBL" id="CAMPGE010026726">
    <property type="protein sequence ID" value="CAI2384397.1"/>
    <property type="molecule type" value="Genomic_DNA"/>
</dbReference>
<organism evidence="3 4">
    <name type="scientific">Euplotes crassus</name>
    <dbReference type="NCBI Taxonomy" id="5936"/>
    <lineage>
        <taxon>Eukaryota</taxon>
        <taxon>Sar</taxon>
        <taxon>Alveolata</taxon>
        <taxon>Ciliophora</taxon>
        <taxon>Intramacronucleata</taxon>
        <taxon>Spirotrichea</taxon>
        <taxon>Hypotrichia</taxon>
        <taxon>Euplotida</taxon>
        <taxon>Euplotidae</taxon>
        <taxon>Moneuplotes</taxon>
    </lineage>
</organism>
<accession>A0AAD2D818</accession>
<keyword evidence="4" id="KW-1185">Reference proteome</keyword>
<protein>
    <submittedName>
        <fullName evidence="3">Uncharacterized protein</fullName>
    </submittedName>
</protein>
<dbReference type="AlphaFoldDB" id="A0AAD2D818"/>